<dbReference type="SMART" id="SM00382">
    <property type="entry name" value="AAA"/>
    <property type="match status" value="1"/>
</dbReference>
<evidence type="ECO:0000256" key="5">
    <source>
        <dbReference type="ARBA" id="ARBA00022741"/>
    </source>
</evidence>
<keyword evidence="8 9" id="KW-0472">Membrane</keyword>
<dbReference type="Proteomes" id="UP000193355">
    <property type="component" value="Unassembled WGS sequence"/>
</dbReference>
<feature type="transmembrane region" description="Helical" evidence="9">
    <location>
        <begin position="243"/>
        <end position="266"/>
    </location>
</feature>
<dbReference type="Gene3D" id="3.40.50.300">
    <property type="entry name" value="P-loop containing nucleotide triphosphate hydrolases"/>
    <property type="match status" value="1"/>
</dbReference>
<feature type="domain" description="ABC transporter" evidence="10">
    <location>
        <begin position="332"/>
        <end position="566"/>
    </location>
</feature>
<feature type="domain" description="ABC transmembrane type-1" evidence="11">
    <location>
        <begin position="16"/>
        <end position="290"/>
    </location>
</feature>
<dbReference type="PANTHER" id="PTHR43394">
    <property type="entry name" value="ATP-DEPENDENT PERMEASE MDL1, MITOCHONDRIAL"/>
    <property type="match status" value="1"/>
</dbReference>
<evidence type="ECO:0000313" key="13">
    <source>
        <dbReference type="Proteomes" id="UP000193355"/>
    </source>
</evidence>
<dbReference type="EMBL" id="FXBB01000003">
    <property type="protein sequence ID" value="SMG15544.1"/>
    <property type="molecule type" value="Genomic_DNA"/>
</dbReference>
<keyword evidence="2" id="KW-0813">Transport</keyword>
<reference evidence="13" key="1">
    <citation type="submission" date="2017-04" db="EMBL/GenBank/DDBJ databases">
        <authorList>
            <person name="Varghese N."/>
            <person name="Submissions S."/>
        </authorList>
    </citation>
    <scope>NUCLEOTIDE SEQUENCE [LARGE SCALE GENOMIC DNA]</scope>
    <source>
        <strain evidence="13">USBA 82</strain>
    </source>
</reference>
<dbReference type="InterPro" id="IPR003593">
    <property type="entry name" value="AAA+_ATPase"/>
</dbReference>
<keyword evidence="7 9" id="KW-1133">Transmembrane helix</keyword>
<evidence type="ECO:0000256" key="3">
    <source>
        <dbReference type="ARBA" id="ARBA00022475"/>
    </source>
</evidence>
<dbReference type="RefSeq" id="WP_085543765.1">
    <property type="nucleotide sequence ID" value="NZ_FXBB01000003.1"/>
</dbReference>
<dbReference type="STRING" id="561720.SAMN06275492_10346"/>
<evidence type="ECO:0000259" key="10">
    <source>
        <dbReference type="PROSITE" id="PS50893"/>
    </source>
</evidence>
<dbReference type="PANTHER" id="PTHR43394:SF1">
    <property type="entry name" value="ATP-BINDING CASSETTE SUB-FAMILY B MEMBER 10, MITOCHONDRIAL"/>
    <property type="match status" value="1"/>
</dbReference>
<evidence type="ECO:0000256" key="1">
    <source>
        <dbReference type="ARBA" id="ARBA00004651"/>
    </source>
</evidence>
<dbReference type="Pfam" id="PF00005">
    <property type="entry name" value="ABC_tran"/>
    <property type="match status" value="1"/>
</dbReference>
<evidence type="ECO:0000256" key="4">
    <source>
        <dbReference type="ARBA" id="ARBA00022692"/>
    </source>
</evidence>
<evidence type="ECO:0000256" key="6">
    <source>
        <dbReference type="ARBA" id="ARBA00022840"/>
    </source>
</evidence>
<keyword evidence="6 12" id="KW-0067">ATP-binding</keyword>
<dbReference type="AlphaFoldDB" id="A0A1X7IKV6"/>
<dbReference type="PROSITE" id="PS00211">
    <property type="entry name" value="ABC_TRANSPORTER_1"/>
    <property type="match status" value="1"/>
</dbReference>
<evidence type="ECO:0000256" key="9">
    <source>
        <dbReference type="SAM" id="Phobius"/>
    </source>
</evidence>
<dbReference type="Pfam" id="PF00664">
    <property type="entry name" value="ABC_membrane"/>
    <property type="match status" value="1"/>
</dbReference>
<feature type="transmembrane region" description="Helical" evidence="9">
    <location>
        <begin position="54"/>
        <end position="74"/>
    </location>
</feature>
<evidence type="ECO:0000256" key="7">
    <source>
        <dbReference type="ARBA" id="ARBA00022989"/>
    </source>
</evidence>
<evidence type="ECO:0000256" key="2">
    <source>
        <dbReference type="ARBA" id="ARBA00022448"/>
    </source>
</evidence>
<dbReference type="GO" id="GO:0015421">
    <property type="term" value="F:ABC-type oligopeptide transporter activity"/>
    <property type="evidence" value="ECO:0007669"/>
    <property type="project" value="TreeGrafter"/>
</dbReference>
<keyword evidence="5" id="KW-0547">Nucleotide-binding</keyword>
<dbReference type="OrthoDB" id="9762778at2"/>
<dbReference type="GO" id="GO:0016887">
    <property type="term" value="F:ATP hydrolysis activity"/>
    <property type="evidence" value="ECO:0007669"/>
    <property type="project" value="InterPro"/>
</dbReference>
<organism evidence="12 13">
    <name type="scientific">Dethiosulfovibrio salsuginis</name>
    <dbReference type="NCBI Taxonomy" id="561720"/>
    <lineage>
        <taxon>Bacteria</taxon>
        <taxon>Thermotogati</taxon>
        <taxon>Synergistota</taxon>
        <taxon>Synergistia</taxon>
        <taxon>Synergistales</taxon>
        <taxon>Dethiosulfovibrionaceae</taxon>
        <taxon>Dethiosulfovibrio</taxon>
    </lineage>
</organism>
<feature type="transmembrane region" description="Helical" evidence="9">
    <location>
        <begin position="20"/>
        <end position="42"/>
    </location>
</feature>
<dbReference type="InterPro" id="IPR027417">
    <property type="entry name" value="P-loop_NTPase"/>
</dbReference>
<dbReference type="PROSITE" id="PS50893">
    <property type="entry name" value="ABC_TRANSPORTER_2"/>
    <property type="match status" value="1"/>
</dbReference>
<feature type="transmembrane region" description="Helical" evidence="9">
    <location>
        <begin position="136"/>
        <end position="154"/>
    </location>
</feature>
<evidence type="ECO:0000256" key="8">
    <source>
        <dbReference type="ARBA" id="ARBA00023136"/>
    </source>
</evidence>
<evidence type="ECO:0000313" key="12">
    <source>
        <dbReference type="EMBL" id="SMG15544.1"/>
    </source>
</evidence>
<feature type="transmembrane region" description="Helical" evidence="9">
    <location>
        <begin position="272"/>
        <end position="290"/>
    </location>
</feature>
<dbReference type="SUPFAM" id="SSF90123">
    <property type="entry name" value="ABC transporter transmembrane region"/>
    <property type="match status" value="1"/>
</dbReference>
<dbReference type="SUPFAM" id="SSF52540">
    <property type="entry name" value="P-loop containing nucleoside triphosphate hydrolases"/>
    <property type="match status" value="1"/>
</dbReference>
<keyword evidence="13" id="KW-1185">Reference proteome</keyword>
<dbReference type="InterPro" id="IPR017871">
    <property type="entry name" value="ABC_transporter-like_CS"/>
</dbReference>
<accession>A0A1X7IKV6</accession>
<evidence type="ECO:0000259" key="11">
    <source>
        <dbReference type="PROSITE" id="PS50929"/>
    </source>
</evidence>
<gene>
    <name evidence="12" type="ORF">SAMN06275492_10346</name>
</gene>
<dbReference type="InterPro" id="IPR036640">
    <property type="entry name" value="ABC1_TM_sf"/>
</dbReference>
<dbReference type="InterPro" id="IPR011527">
    <property type="entry name" value="ABC1_TM_dom"/>
</dbReference>
<dbReference type="InterPro" id="IPR039421">
    <property type="entry name" value="Type_1_exporter"/>
</dbReference>
<comment type="subcellular location">
    <subcellularLocation>
        <location evidence="1">Cell membrane</location>
        <topology evidence="1">Multi-pass membrane protein</topology>
    </subcellularLocation>
</comment>
<dbReference type="InterPro" id="IPR003439">
    <property type="entry name" value="ABC_transporter-like_ATP-bd"/>
</dbReference>
<name>A0A1X7IKV6_9BACT</name>
<dbReference type="FunFam" id="3.40.50.300:FF:000221">
    <property type="entry name" value="Multidrug ABC transporter ATP-binding protein"/>
    <property type="match status" value="1"/>
</dbReference>
<dbReference type="GO" id="GO:0005886">
    <property type="term" value="C:plasma membrane"/>
    <property type="evidence" value="ECO:0007669"/>
    <property type="project" value="UniProtKB-SubCell"/>
</dbReference>
<sequence length="581" mass="63955">MNDGNSVIQRYRSKALGSGLLVMLNSIFGIVPLCLSLRLVMALLEGSVSDVREIWTFGGLICASLALKAIFYGLSVWKVHDVAYSCLADVRLSVLERLKSLPIAFFQRRKGGDLVNVISHDVEQVELYLAHGLPEMINAVALPLAIAVMMFTVLDWRLGLALILPIPFAVALAKVVERSNSEVMRRFQGSMKRTTEDLVEYISTMPVIKAFGRDESRTERILEDVRTNARWVKRASLGMHVPMGLILLVMESGVAAAIVTACYLLMEGSINGYEYLLTIALVGAFTGFFLKLHVIQYTATVFNRSVESINSVLEAQDERRDGLLNGAVAGEVRFEDVDFGYDDKGKVLKKVNLSFGERTMNGVIGPSGAGKSTIASLLMGFWRGYDGKITIGGVDIGRMTEDNLLSLVSVVQQEVFLFNLSVEENIRLGKEDATREEVIAAAKKARIHDGIMALPKGYDTVVGEGGASLSGGEKQRISIARMILKDTPIVVFDEATAAIDPYNEHLIQMAIDSLTKDKTVIVIAHNLNSVKNADQIVVMKDGMVEAKGKHRELLETSPLYREMFEAQVDADRWRLKEVTAC</sequence>
<protein>
    <submittedName>
        <fullName evidence="12">ATP-binding cassette, subfamily B</fullName>
    </submittedName>
</protein>
<dbReference type="PROSITE" id="PS50929">
    <property type="entry name" value="ABC_TM1F"/>
    <property type="match status" value="1"/>
</dbReference>
<feature type="transmembrane region" description="Helical" evidence="9">
    <location>
        <begin position="160"/>
        <end position="176"/>
    </location>
</feature>
<dbReference type="Gene3D" id="1.20.1560.10">
    <property type="entry name" value="ABC transporter type 1, transmembrane domain"/>
    <property type="match status" value="1"/>
</dbReference>
<dbReference type="GO" id="GO:0005524">
    <property type="term" value="F:ATP binding"/>
    <property type="evidence" value="ECO:0007669"/>
    <property type="project" value="UniProtKB-KW"/>
</dbReference>
<keyword evidence="4 9" id="KW-0812">Transmembrane</keyword>
<keyword evidence="3" id="KW-1003">Cell membrane</keyword>
<proteinExistence type="predicted"/>